<name>A0A8G2BNX6_9PROT</name>
<dbReference type="AlphaFoldDB" id="A0A8G2BNX6"/>
<dbReference type="Proteomes" id="UP000198615">
    <property type="component" value="Unassembled WGS sequence"/>
</dbReference>
<evidence type="ECO:0000313" key="1">
    <source>
        <dbReference type="EMBL" id="SDG42708.1"/>
    </source>
</evidence>
<organism evidence="1 2">
    <name type="scientific">Thalassobaculum litoreum DSM 18839</name>
    <dbReference type="NCBI Taxonomy" id="1123362"/>
    <lineage>
        <taxon>Bacteria</taxon>
        <taxon>Pseudomonadati</taxon>
        <taxon>Pseudomonadota</taxon>
        <taxon>Alphaproteobacteria</taxon>
        <taxon>Rhodospirillales</taxon>
        <taxon>Thalassobaculaceae</taxon>
        <taxon>Thalassobaculum</taxon>
    </lineage>
</organism>
<keyword evidence="2" id="KW-1185">Reference proteome</keyword>
<gene>
    <name evidence="1" type="ORF">SAMN05660686_04356</name>
</gene>
<dbReference type="EMBL" id="FNBW01000017">
    <property type="protein sequence ID" value="SDG42708.1"/>
    <property type="molecule type" value="Genomic_DNA"/>
</dbReference>
<evidence type="ECO:0000313" key="2">
    <source>
        <dbReference type="Proteomes" id="UP000198615"/>
    </source>
</evidence>
<dbReference type="InterPro" id="IPR009922">
    <property type="entry name" value="DUF1457"/>
</dbReference>
<comment type="caution">
    <text evidence="1">The sequence shown here is derived from an EMBL/GenBank/DDBJ whole genome shotgun (WGS) entry which is preliminary data.</text>
</comment>
<protein>
    <submittedName>
        <fullName evidence="1">PAS domain-containing protein</fullName>
    </submittedName>
</protein>
<accession>A0A8G2BNX6</accession>
<dbReference type="Pfam" id="PF07310">
    <property type="entry name" value="PAS_5"/>
    <property type="match status" value="1"/>
</dbReference>
<reference evidence="1 2" key="1">
    <citation type="submission" date="2016-10" db="EMBL/GenBank/DDBJ databases">
        <authorList>
            <person name="Varghese N."/>
            <person name="Submissions S."/>
        </authorList>
    </citation>
    <scope>NUCLEOTIDE SEQUENCE [LARGE SCALE GENOMIC DNA]</scope>
    <source>
        <strain evidence="1 2">DSM 18839</strain>
    </source>
</reference>
<sequence>MRARIPQADPRIFELFDGWLAARGDHPVADRAAFDPVTISRMLAFVWIYRMAPDRSDYICELAGEEVNAVWGNSIKGRTLTEIVGPEHRATLADRWARARSEPAILYSATENLPDPHFVHRVERLVLPMRSRDGEVDSVLGTSLYDRRTDRIASGVDTSVAMPAAVLRIPVAEL</sequence>
<proteinExistence type="predicted"/>